<reference evidence="1" key="1">
    <citation type="submission" date="2023-07" db="EMBL/GenBank/DDBJ databases">
        <title>Genomic Encyclopedia of Type Strains, Phase IV (KMG-IV): sequencing the most valuable type-strain genomes for metagenomic binning, comparative biology and taxonomic classification.</title>
        <authorList>
            <person name="Goeker M."/>
        </authorList>
    </citation>
    <scope>NUCLEOTIDE SEQUENCE</scope>
    <source>
        <strain evidence="1">DSM 26174</strain>
    </source>
</reference>
<dbReference type="Proteomes" id="UP001185092">
    <property type="component" value="Unassembled WGS sequence"/>
</dbReference>
<dbReference type="AlphaFoldDB" id="A0AAE4BST5"/>
<proteinExistence type="predicted"/>
<dbReference type="RefSeq" id="WP_309938804.1">
    <property type="nucleotide sequence ID" value="NZ_AP025305.1"/>
</dbReference>
<protein>
    <submittedName>
        <fullName evidence="1">Uncharacterized protein</fullName>
    </submittedName>
</protein>
<gene>
    <name evidence="1" type="ORF">HNQ88_002252</name>
</gene>
<dbReference type="EMBL" id="JAVDQD010000002">
    <property type="protein sequence ID" value="MDR6239215.1"/>
    <property type="molecule type" value="Genomic_DNA"/>
</dbReference>
<comment type="caution">
    <text evidence="1">The sequence shown here is derived from an EMBL/GenBank/DDBJ whole genome shotgun (WGS) entry which is preliminary data.</text>
</comment>
<keyword evidence="2" id="KW-1185">Reference proteome</keyword>
<sequence>MKRFIFIILLFLTSSSFSNNKKSDQILNEGKMLYRLEKGSWLATDHMLSNFDTKKDSLGGYLSYENEKGKICTIFYSRFDQNNILIKYVFDDIIQSDNFKIEEVSQMATSHEKSLITMREDAVERVYTNEDEYYSFYENTAMNFIPLISNEGQRVFVLTGPQVSGVVLLGNDYLLHYDEKSKFINKEKIHNSILSFPYEQDENGNTIETTSHSHVNSEYISSTDICTLLLYKDYLSWDQHTVLSKNMVSIFDLKNESLATMKMKAWKKLLDTEK</sequence>
<evidence type="ECO:0000313" key="2">
    <source>
        <dbReference type="Proteomes" id="UP001185092"/>
    </source>
</evidence>
<name>A0AAE4BST5_9BACT</name>
<organism evidence="1 2">
    <name type="scientific">Aureibacter tunicatorum</name>
    <dbReference type="NCBI Taxonomy" id="866807"/>
    <lineage>
        <taxon>Bacteria</taxon>
        <taxon>Pseudomonadati</taxon>
        <taxon>Bacteroidota</taxon>
        <taxon>Cytophagia</taxon>
        <taxon>Cytophagales</taxon>
        <taxon>Persicobacteraceae</taxon>
        <taxon>Aureibacter</taxon>
    </lineage>
</organism>
<evidence type="ECO:0000313" key="1">
    <source>
        <dbReference type="EMBL" id="MDR6239215.1"/>
    </source>
</evidence>
<accession>A0AAE4BST5</accession>